<protein>
    <submittedName>
        <fullName evidence="2">Uncharacterized protein</fullName>
    </submittedName>
</protein>
<dbReference type="AlphaFoldDB" id="S8DS96"/>
<sequence length="365" mass="39885">MFKRVAKRQRRQEQDEAMGLDAETKEVLGLHDTDSDESSSSSNSDSESEIGDDSAAEDLGAVDEEGDEDEDAQEDGSDEDESGGTDDESEVSGDEAPPISIQAALNDPLYIISLEPDIRACITCPGKLLKNSTMCEVHRSSNAHVRRFKRFAELARQAEPETDVREVVVQLSVVPEKEKEKEASDGLSKRAAKRQAKQAKIKAKRAKQKTMKAKGVAWKKEKASKTQSPALASESESEEEERPVITSPPMKKRKLEADSARSASPDAQPRRSKGSTRVSAPAHAPTNTTDIFPKTKKSKTERERPTQKAGAKQGPKKPSNASSRPSKPLKSRQSANASQPPSRSFKGTKLPPDGKKRKRPQMEAV</sequence>
<dbReference type="InParanoid" id="S8DS96"/>
<accession>S8DS96</accession>
<reference evidence="2 3" key="1">
    <citation type="journal article" date="2012" name="Science">
        <title>The Paleozoic origin of enzymatic lignin decomposition reconstructed from 31 fungal genomes.</title>
        <authorList>
            <person name="Floudas D."/>
            <person name="Binder M."/>
            <person name="Riley R."/>
            <person name="Barry K."/>
            <person name="Blanchette R.A."/>
            <person name="Henrissat B."/>
            <person name="Martinez A.T."/>
            <person name="Otillar R."/>
            <person name="Spatafora J.W."/>
            <person name="Yadav J.S."/>
            <person name="Aerts A."/>
            <person name="Benoit I."/>
            <person name="Boyd A."/>
            <person name="Carlson A."/>
            <person name="Copeland A."/>
            <person name="Coutinho P.M."/>
            <person name="de Vries R.P."/>
            <person name="Ferreira P."/>
            <person name="Findley K."/>
            <person name="Foster B."/>
            <person name="Gaskell J."/>
            <person name="Glotzer D."/>
            <person name="Gorecki P."/>
            <person name="Heitman J."/>
            <person name="Hesse C."/>
            <person name="Hori C."/>
            <person name="Igarashi K."/>
            <person name="Jurgens J.A."/>
            <person name="Kallen N."/>
            <person name="Kersten P."/>
            <person name="Kohler A."/>
            <person name="Kuees U."/>
            <person name="Kumar T.K.A."/>
            <person name="Kuo A."/>
            <person name="LaButti K."/>
            <person name="Larrondo L.F."/>
            <person name="Lindquist E."/>
            <person name="Ling A."/>
            <person name="Lombard V."/>
            <person name="Lucas S."/>
            <person name="Lundell T."/>
            <person name="Martin R."/>
            <person name="McLaughlin D.J."/>
            <person name="Morgenstern I."/>
            <person name="Morin E."/>
            <person name="Murat C."/>
            <person name="Nagy L.G."/>
            <person name="Nolan M."/>
            <person name="Ohm R.A."/>
            <person name="Patyshakuliyeva A."/>
            <person name="Rokas A."/>
            <person name="Ruiz-Duenas F.J."/>
            <person name="Sabat G."/>
            <person name="Salamov A."/>
            <person name="Samejima M."/>
            <person name="Schmutz J."/>
            <person name="Slot J.C."/>
            <person name="St John F."/>
            <person name="Stenlid J."/>
            <person name="Sun H."/>
            <person name="Sun S."/>
            <person name="Syed K."/>
            <person name="Tsang A."/>
            <person name="Wiebenga A."/>
            <person name="Young D."/>
            <person name="Pisabarro A."/>
            <person name="Eastwood D.C."/>
            <person name="Martin F."/>
            <person name="Cullen D."/>
            <person name="Grigoriev I.V."/>
            <person name="Hibbett D.S."/>
        </authorList>
    </citation>
    <scope>NUCLEOTIDE SEQUENCE</scope>
    <source>
        <strain evidence="3">FP-58527</strain>
    </source>
</reference>
<evidence type="ECO:0000313" key="3">
    <source>
        <dbReference type="Proteomes" id="UP000015241"/>
    </source>
</evidence>
<organism evidence="2 3">
    <name type="scientific">Fomitopsis schrenkii</name>
    <name type="common">Brown rot fungus</name>
    <dbReference type="NCBI Taxonomy" id="2126942"/>
    <lineage>
        <taxon>Eukaryota</taxon>
        <taxon>Fungi</taxon>
        <taxon>Dikarya</taxon>
        <taxon>Basidiomycota</taxon>
        <taxon>Agaricomycotina</taxon>
        <taxon>Agaricomycetes</taxon>
        <taxon>Polyporales</taxon>
        <taxon>Fomitopsis</taxon>
    </lineage>
</organism>
<dbReference type="Proteomes" id="UP000015241">
    <property type="component" value="Unassembled WGS sequence"/>
</dbReference>
<keyword evidence="3" id="KW-1185">Reference proteome</keyword>
<feature type="compositionally biased region" description="Basic residues" evidence="1">
    <location>
        <begin position="1"/>
        <end position="10"/>
    </location>
</feature>
<feature type="compositionally biased region" description="Basic and acidic residues" evidence="1">
    <location>
        <begin position="22"/>
        <end position="33"/>
    </location>
</feature>
<name>S8DS96_FOMSC</name>
<proteinExistence type="predicted"/>
<feature type="region of interest" description="Disordered" evidence="1">
    <location>
        <begin position="176"/>
        <end position="365"/>
    </location>
</feature>
<dbReference type="STRING" id="743788.S8DS96"/>
<feature type="region of interest" description="Disordered" evidence="1">
    <location>
        <begin position="1"/>
        <end position="100"/>
    </location>
</feature>
<evidence type="ECO:0000313" key="2">
    <source>
        <dbReference type="EMBL" id="EPS96121.1"/>
    </source>
</evidence>
<evidence type="ECO:0000256" key="1">
    <source>
        <dbReference type="SAM" id="MobiDB-lite"/>
    </source>
</evidence>
<dbReference type="HOGENOM" id="CLU_063920_0_0_1"/>
<dbReference type="eggNOG" id="ENOG502SBIV">
    <property type="taxonomic scope" value="Eukaryota"/>
</dbReference>
<gene>
    <name evidence="2" type="ORF">FOMPIDRAFT_1062392</name>
</gene>
<feature type="compositionally biased region" description="Basic residues" evidence="1">
    <location>
        <begin position="190"/>
        <end position="212"/>
    </location>
</feature>
<feature type="compositionally biased region" description="Acidic residues" evidence="1">
    <location>
        <begin position="46"/>
        <end position="93"/>
    </location>
</feature>
<dbReference type="EMBL" id="KE504194">
    <property type="protein sequence ID" value="EPS96121.1"/>
    <property type="molecule type" value="Genomic_DNA"/>
</dbReference>
<dbReference type="OrthoDB" id="2538461at2759"/>
<feature type="compositionally biased region" description="Basic and acidic residues" evidence="1">
    <location>
        <begin position="176"/>
        <end position="188"/>
    </location>
</feature>
<feature type="compositionally biased region" description="Polar residues" evidence="1">
    <location>
        <begin position="319"/>
        <end position="342"/>
    </location>
</feature>